<dbReference type="SUPFAM" id="SSF116878">
    <property type="entry name" value="TrmE connector domain"/>
    <property type="match status" value="1"/>
</dbReference>
<feature type="binding site" evidence="8">
    <location>
        <position position="252"/>
    </location>
    <ligand>
        <name>K(+)</name>
        <dbReference type="ChEBI" id="CHEBI:29103"/>
    </ligand>
</feature>
<evidence type="ECO:0000259" key="9">
    <source>
        <dbReference type="PROSITE" id="PS51709"/>
    </source>
</evidence>
<comment type="caution">
    <text evidence="10">The sequence shown here is derived from an EMBL/GenBank/DDBJ whole genome shotgun (WGS) entry which is preliminary data.</text>
</comment>
<comment type="similarity">
    <text evidence="1 8">Belongs to the TRAFAC class TrmE-Era-EngA-EngB-Septin-like GTPase superfamily. TrmE GTPase family.</text>
</comment>
<comment type="caution">
    <text evidence="8">Lacks conserved residue(s) required for the propagation of feature annotation.</text>
</comment>
<comment type="subunit">
    <text evidence="8">Homodimer. Heterotetramer of two MnmE and two MnmG subunits.</text>
</comment>
<feature type="domain" description="TrmE-type G" evidence="9">
    <location>
        <begin position="221"/>
        <end position="361"/>
    </location>
</feature>
<evidence type="ECO:0000313" key="11">
    <source>
        <dbReference type="EMBL" id="MDR6333470.1"/>
    </source>
</evidence>
<comment type="subcellular location">
    <subcellularLocation>
        <location evidence="8">Cytoplasm</location>
    </subcellularLocation>
</comment>
<sequence length="436" mass="45301">MSGETASDTIFALSSGRLPAGVAVLRLSGPEAGVAALALSGTLPPPRMARYAALHHPATGEELDRGLVLFFPGPASATGEDVVELHLHGGRAVVAAVLRALGSLPGLRPADAGEFTRRAHANGKLDLAEVEGLADLIAAETEAQRRQAMALASGTLSRRVTGWREGLVSALALLEAGIDFSDEADVAEDVARPALDILGGLHRELFAALADAARGERVRDGLVVAIAGPPNAGKSSLLNRLAGRDAAIVSPVAGTTRDVLEVHLELAGQAVTLLDTAGLRQTADAVEAEGVRRALARAEVADAVLWLSDEGTSPPAAFAAAICVRTKIDQGGTVPDGFIGLSTVTGDGIEDVVTAIAARAELLCGREPALVTRERQRLALEDAARHLERAMGDHGGHEELRAEDVRLAVRALDQTIGRVDVEDVLDRLFSTFCIGK</sequence>
<comment type="function">
    <text evidence="8">Exhibits a very high intrinsic GTPase hydrolysis rate. Involved in the addition of a carboxymethylaminomethyl (cmnm) group at the wobble position (U34) of certain tRNAs, forming tRNA-cmnm(5)s(2)U34.</text>
</comment>
<gene>
    <name evidence="8 10" type="primary">mnmE</name>
    <name evidence="8" type="synonym">trmE</name>
    <name evidence="11" type="ORF">GGQ86_001940</name>
    <name evidence="10" type="ORF">XFLAVUS301_04520</name>
</gene>
<accession>A0A9W6FKC7</accession>
<dbReference type="Gene3D" id="3.40.50.300">
    <property type="entry name" value="P-loop containing nucleotide triphosphate hydrolases"/>
    <property type="match status" value="1"/>
</dbReference>
<feature type="binding site" evidence="8">
    <location>
        <begin position="231"/>
        <end position="236"/>
    </location>
    <ligand>
        <name>GTP</name>
        <dbReference type="ChEBI" id="CHEBI:37565"/>
    </ligand>
</feature>
<keyword evidence="6 8" id="KW-0630">Potassium</keyword>
<dbReference type="InterPro" id="IPR027368">
    <property type="entry name" value="MnmE_dom2"/>
</dbReference>
<dbReference type="InterPro" id="IPR025867">
    <property type="entry name" value="MnmE_helical"/>
</dbReference>
<evidence type="ECO:0000256" key="7">
    <source>
        <dbReference type="ARBA" id="ARBA00023134"/>
    </source>
</evidence>
<keyword evidence="3 8" id="KW-0547">Nucleotide-binding</keyword>
<keyword evidence="7 8" id="KW-0342">GTP-binding</keyword>
<feature type="binding site" evidence="8">
    <location>
        <position position="255"/>
    </location>
    <ligand>
        <name>K(+)</name>
        <dbReference type="ChEBI" id="CHEBI:29103"/>
    </ligand>
</feature>
<dbReference type="GO" id="GO:0005737">
    <property type="term" value="C:cytoplasm"/>
    <property type="evidence" value="ECO:0007669"/>
    <property type="project" value="UniProtKB-SubCell"/>
</dbReference>
<dbReference type="InterPro" id="IPR006073">
    <property type="entry name" value="GTP-bd"/>
</dbReference>
<keyword evidence="8" id="KW-0963">Cytoplasm</keyword>
<dbReference type="Pfam" id="PF01926">
    <property type="entry name" value="MMR_HSR1"/>
    <property type="match status" value="1"/>
</dbReference>
<evidence type="ECO:0000256" key="8">
    <source>
        <dbReference type="HAMAP-Rule" id="MF_00379"/>
    </source>
</evidence>
<organism evidence="10 12">
    <name type="scientific">Xanthobacter flavus</name>
    <dbReference type="NCBI Taxonomy" id="281"/>
    <lineage>
        <taxon>Bacteria</taxon>
        <taxon>Pseudomonadati</taxon>
        <taxon>Pseudomonadota</taxon>
        <taxon>Alphaproteobacteria</taxon>
        <taxon>Hyphomicrobiales</taxon>
        <taxon>Xanthobacteraceae</taxon>
        <taxon>Xanthobacter</taxon>
    </lineage>
</organism>
<protein>
    <recommendedName>
        <fullName evidence="8">tRNA modification GTPase MnmE</fullName>
        <ecNumber evidence="8">3.6.-.-</ecNumber>
    </recommendedName>
</protein>
<reference evidence="10" key="1">
    <citation type="submission" date="2022-12" db="EMBL/GenBank/DDBJ databases">
        <title>Reference genome sequencing for broad-spectrum identification of bacterial and archaeal isolates by mass spectrometry.</title>
        <authorList>
            <person name="Sekiguchi Y."/>
            <person name="Tourlousse D.M."/>
        </authorList>
    </citation>
    <scope>NUCLEOTIDE SEQUENCE</scope>
    <source>
        <strain evidence="10">301</strain>
    </source>
</reference>
<feature type="binding site" evidence="8">
    <location>
        <position position="235"/>
    </location>
    <ligand>
        <name>Mg(2+)</name>
        <dbReference type="ChEBI" id="CHEBI:18420"/>
    </ligand>
</feature>
<dbReference type="Gene3D" id="3.30.1360.120">
    <property type="entry name" value="Probable tRNA modification gtpase trme, domain 1"/>
    <property type="match status" value="1"/>
</dbReference>
<dbReference type="NCBIfam" id="NF003661">
    <property type="entry name" value="PRK05291.1-3"/>
    <property type="match status" value="1"/>
</dbReference>
<dbReference type="GeneID" id="95761245"/>
<feature type="binding site" evidence="8">
    <location>
        <begin position="250"/>
        <end position="256"/>
    </location>
    <ligand>
        <name>GTP</name>
        <dbReference type="ChEBI" id="CHEBI:37565"/>
    </ligand>
</feature>
<evidence type="ECO:0000256" key="3">
    <source>
        <dbReference type="ARBA" id="ARBA00022741"/>
    </source>
</evidence>
<evidence type="ECO:0000256" key="4">
    <source>
        <dbReference type="ARBA" id="ARBA00022801"/>
    </source>
</evidence>
<keyword evidence="13" id="KW-1185">Reference proteome</keyword>
<dbReference type="NCBIfam" id="TIGR00231">
    <property type="entry name" value="small_GTP"/>
    <property type="match status" value="1"/>
</dbReference>
<dbReference type="EMBL" id="JAVDPY010000003">
    <property type="protein sequence ID" value="MDR6333470.1"/>
    <property type="molecule type" value="Genomic_DNA"/>
</dbReference>
<evidence type="ECO:0000313" key="13">
    <source>
        <dbReference type="Proteomes" id="UP001245370"/>
    </source>
</evidence>
<evidence type="ECO:0000256" key="1">
    <source>
        <dbReference type="ARBA" id="ARBA00011043"/>
    </source>
</evidence>
<dbReference type="GO" id="GO:0005525">
    <property type="term" value="F:GTP binding"/>
    <property type="evidence" value="ECO:0007669"/>
    <property type="project" value="UniProtKB-UniRule"/>
</dbReference>
<dbReference type="InterPro" id="IPR027417">
    <property type="entry name" value="P-loop_NTPase"/>
</dbReference>
<dbReference type="CDD" id="cd04164">
    <property type="entry name" value="trmE"/>
    <property type="match status" value="1"/>
</dbReference>
<keyword evidence="8" id="KW-0479">Metal-binding</keyword>
<feature type="binding site" evidence="8">
    <location>
        <position position="231"/>
    </location>
    <ligand>
        <name>K(+)</name>
        <dbReference type="ChEBI" id="CHEBI:29103"/>
    </ligand>
</feature>
<dbReference type="CDD" id="cd14858">
    <property type="entry name" value="TrmE_N"/>
    <property type="match status" value="1"/>
</dbReference>
<dbReference type="AlphaFoldDB" id="A0A9W6FKC7"/>
<feature type="binding site" evidence="8">
    <location>
        <position position="436"/>
    </location>
    <ligand>
        <name>(6S)-5-formyl-5,6,7,8-tetrahydrofolate</name>
        <dbReference type="ChEBI" id="CHEBI:57457"/>
    </ligand>
</feature>
<keyword evidence="2 8" id="KW-0819">tRNA processing</keyword>
<keyword evidence="4 8" id="KW-0378">Hydrolase</keyword>
<feature type="binding site" evidence="8">
    <location>
        <position position="250"/>
    </location>
    <ligand>
        <name>K(+)</name>
        <dbReference type="ChEBI" id="CHEBI:29103"/>
    </ligand>
</feature>
<dbReference type="FunFam" id="3.30.1360.120:FF:000007">
    <property type="entry name" value="tRNA modification GTPase GTPBP3, mitochondrial"/>
    <property type="match status" value="1"/>
</dbReference>
<dbReference type="EMBL" id="BSDO01000001">
    <property type="protein sequence ID" value="GLI20778.1"/>
    <property type="molecule type" value="Genomic_DNA"/>
</dbReference>
<dbReference type="GO" id="GO:0002098">
    <property type="term" value="P:tRNA wobble uridine modification"/>
    <property type="evidence" value="ECO:0007669"/>
    <property type="project" value="TreeGrafter"/>
</dbReference>
<dbReference type="InterPro" id="IPR031168">
    <property type="entry name" value="G_TrmE"/>
</dbReference>
<dbReference type="HAMAP" id="MF_00379">
    <property type="entry name" value="GTPase_MnmE"/>
    <property type="match status" value="1"/>
</dbReference>
<comment type="cofactor">
    <cofactor evidence="8">
        <name>K(+)</name>
        <dbReference type="ChEBI" id="CHEBI:29103"/>
    </cofactor>
    <text evidence="8">Binds 1 potassium ion per subunit.</text>
</comment>
<dbReference type="InterPro" id="IPR018948">
    <property type="entry name" value="GTP-bd_TrmE_N"/>
</dbReference>
<dbReference type="EC" id="3.6.-.-" evidence="8"/>
<dbReference type="Pfam" id="PF12631">
    <property type="entry name" value="MnmE_helical"/>
    <property type="match status" value="1"/>
</dbReference>
<feature type="binding site" evidence="8">
    <location>
        <begin position="275"/>
        <end position="278"/>
    </location>
    <ligand>
        <name>GTP</name>
        <dbReference type="ChEBI" id="CHEBI:37565"/>
    </ligand>
</feature>
<evidence type="ECO:0000313" key="10">
    <source>
        <dbReference type="EMBL" id="GLI20778.1"/>
    </source>
</evidence>
<evidence type="ECO:0000256" key="6">
    <source>
        <dbReference type="ARBA" id="ARBA00022958"/>
    </source>
</evidence>
<feature type="binding site" evidence="8">
    <location>
        <position position="26"/>
    </location>
    <ligand>
        <name>(6S)-5-formyl-5,6,7,8-tetrahydrofolate</name>
        <dbReference type="ChEBI" id="CHEBI:57457"/>
    </ligand>
</feature>
<dbReference type="PANTHER" id="PTHR42714">
    <property type="entry name" value="TRNA MODIFICATION GTPASE GTPBP3"/>
    <property type="match status" value="1"/>
</dbReference>
<dbReference type="Gene3D" id="1.20.120.430">
    <property type="entry name" value="tRNA modification GTPase MnmE domain 2"/>
    <property type="match status" value="1"/>
</dbReference>
<dbReference type="GO" id="GO:0003924">
    <property type="term" value="F:GTPase activity"/>
    <property type="evidence" value="ECO:0007669"/>
    <property type="project" value="UniProtKB-UniRule"/>
</dbReference>
<evidence type="ECO:0000256" key="2">
    <source>
        <dbReference type="ARBA" id="ARBA00022694"/>
    </source>
</evidence>
<evidence type="ECO:0000256" key="5">
    <source>
        <dbReference type="ARBA" id="ARBA00022842"/>
    </source>
</evidence>
<dbReference type="RefSeq" id="WP_281805057.1">
    <property type="nucleotide sequence ID" value="NZ_BSDO01000001.1"/>
</dbReference>
<dbReference type="SUPFAM" id="SSF52540">
    <property type="entry name" value="P-loop containing nucleoside triphosphate hydrolases"/>
    <property type="match status" value="1"/>
</dbReference>
<name>A0A9W6FKC7_XANFL</name>
<dbReference type="InterPro" id="IPR027266">
    <property type="entry name" value="TrmE/GcvT-like"/>
</dbReference>
<feature type="binding site" evidence="8">
    <location>
        <position position="84"/>
    </location>
    <ligand>
        <name>(6S)-5-formyl-5,6,7,8-tetrahydrofolate</name>
        <dbReference type="ChEBI" id="CHEBI:57457"/>
    </ligand>
</feature>
<keyword evidence="5 8" id="KW-0460">Magnesium</keyword>
<dbReference type="Proteomes" id="UP001245370">
    <property type="component" value="Unassembled WGS sequence"/>
</dbReference>
<dbReference type="Proteomes" id="UP001144397">
    <property type="component" value="Unassembled WGS sequence"/>
</dbReference>
<dbReference type="GO" id="GO:0030488">
    <property type="term" value="P:tRNA methylation"/>
    <property type="evidence" value="ECO:0007669"/>
    <property type="project" value="TreeGrafter"/>
</dbReference>
<dbReference type="Pfam" id="PF10396">
    <property type="entry name" value="TrmE_N"/>
    <property type="match status" value="1"/>
</dbReference>
<feature type="binding site" evidence="8">
    <location>
        <position position="124"/>
    </location>
    <ligand>
        <name>(6S)-5-formyl-5,6,7,8-tetrahydrofolate</name>
        <dbReference type="ChEBI" id="CHEBI:57457"/>
    </ligand>
</feature>
<dbReference type="PANTHER" id="PTHR42714:SF2">
    <property type="entry name" value="TRNA MODIFICATION GTPASE GTPBP3, MITOCHONDRIAL"/>
    <property type="match status" value="1"/>
</dbReference>
<dbReference type="InterPro" id="IPR004520">
    <property type="entry name" value="GTPase_MnmE"/>
</dbReference>
<evidence type="ECO:0000313" key="12">
    <source>
        <dbReference type="Proteomes" id="UP001144397"/>
    </source>
</evidence>
<proteinExistence type="inferred from homology"/>
<dbReference type="GO" id="GO:0046872">
    <property type="term" value="F:metal ion binding"/>
    <property type="evidence" value="ECO:0007669"/>
    <property type="project" value="UniProtKB-KW"/>
</dbReference>
<feature type="binding site" evidence="8">
    <location>
        <position position="256"/>
    </location>
    <ligand>
        <name>Mg(2+)</name>
        <dbReference type="ChEBI" id="CHEBI:18420"/>
    </ligand>
</feature>
<dbReference type="PROSITE" id="PS51709">
    <property type="entry name" value="G_TRME"/>
    <property type="match status" value="1"/>
</dbReference>
<reference evidence="11 13" key="2">
    <citation type="submission" date="2023-07" db="EMBL/GenBank/DDBJ databases">
        <title>Genomic Encyclopedia of Type Strains, Phase IV (KMG-IV): sequencing the most valuable type-strain genomes for metagenomic binning, comparative biology and taxonomic classification.</title>
        <authorList>
            <person name="Goeker M."/>
        </authorList>
    </citation>
    <scope>NUCLEOTIDE SEQUENCE [LARGE SCALE GENOMIC DNA]</scope>
    <source>
        <strain evidence="11 13">DSM 338</strain>
    </source>
</reference>
<dbReference type="InterPro" id="IPR005225">
    <property type="entry name" value="Small_GTP-bd"/>
</dbReference>